<reference evidence="4" key="1">
    <citation type="journal article" date="2019" name="Int. J. Syst. Evol. Microbiol.">
        <title>The Global Catalogue of Microorganisms (GCM) 10K type strain sequencing project: providing services to taxonomists for standard genome sequencing and annotation.</title>
        <authorList>
            <consortium name="The Broad Institute Genomics Platform"/>
            <consortium name="The Broad Institute Genome Sequencing Center for Infectious Disease"/>
            <person name="Wu L."/>
            <person name="Ma J."/>
        </authorList>
    </citation>
    <scope>NUCLEOTIDE SEQUENCE [LARGE SCALE GENOMIC DNA]</scope>
    <source>
        <strain evidence="4">NBRC 108730</strain>
    </source>
</reference>
<evidence type="ECO:0000313" key="3">
    <source>
        <dbReference type="EMBL" id="GMA88076.1"/>
    </source>
</evidence>
<dbReference type="SUPFAM" id="SSF81296">
    <property type="entry name" value="E set domains"/>
    <property type="match status" value="1"/>
</dbReference>
<dbReference type="InterPro" id="IPR004193">
    <property type="entry name" value="Glyco_hydro_13_N"/>
</dbReference>
<protein>
    <recommendedName>
        <fullName evidence="2">Glycoside hydrolase family 13 N-terminal domain-containing protein</fullName>
    </recommendedName>
</protein>
<dbReference type="Proteomes" id="UP001157017">
    <property type="component" value="Unassembled WGS sequence"/>
</dbReference>
<feature type="compositionally biased region" description="Low complexity" evidence="1">
    <location>
        <begin position="181"/>
        <end position="190"/>
    </location>
</feature>
<comment type="caution">
    <text evidence="3">The sequence shown here is derived from an EMBL/GenBank/DDBJ whole genome shotgun (WGS) entry which is preliminary data.</text>
</comment>
<evidence type="ECO:0000313" key="4">
    <source>
        <dbReference type="Proteomes" id="UP001157017"/>
    </source>
</evidence>
<gene>
    <name evidence="3" type="ORF">GCM10025868_33260</name>
</gene>
<feature type="domain" description="Glycoside hydrolase family 13 N-terminal" evidence="2">
    <location>
        <begin position="37"/>
        <end position="119"/>
    </location>
</feature>
<accession>A0ABQ6JIK0</accession>
<sequence>MAVAQYDDLGRLLDATGVQVPGVLDALYSRAATKQRFGVAWSGGRPTFRVWAPTAKSVHLKVWPTTGAAQRVSMQRDAAGSWSVRGPKGWLGAQYLYDLQVYAPTTLKVERNQVTDPYSVALTTNSTRSVAVDLDARSTQPSLWRSTPSPKPGPCRRLDDLRACTCATSRSATARCRRRTAAPTSRSRTPGTARSTCARWRRPA</sequence>
<keyword evidence="4" id="KW-1185">Reference proteome</keyword>
<dbReference type="InterPro" id="IPR014756">
    <property type="entry name" value="Ig_E-set"/>
</dbReference>
<name>A0ABQ6JIK0_9ACTN</name>
<evidence type="ECO:0000259" key="2">
    <source>
        <dbReference type="Pfam" id="PF02922"/>
    </source>
</evidence>
<dbReference type="Gene3D" id="2.60.40.10">
    <property type="entry name" value="Immunoglobulins"/>
    <property type="match status" value="1"/>
</dbReference>
<dbReference type="Pfam" id="PF02922">
    <property type="entry name" value="CBM_48"/>
    <property type="match status" value="1"/>
</dbReference>
<evidence type="ECO:0000256" key="1">
    <source>
        <dbReference type="SAM" id="MobiDB-lite"/>
    </source>
</evidence>
<dbReference type="EMBL" id="BSUZ01000001">
    <property type="protein sequence ID" value="GMA88076.1"/>
    <property type="molecule type" value="Genomic_DNA"/>
</dbReference>
<feature type="region of interest" description="Disordered" evidence="1">
    <location>
        <begin position="177"/>
        <end position="204"/>
    </location>
</feature>
<organism evidence="3 4">
    <name type="scientific">Angustibacter aerolatus</name>
    <dbReference type="NCBI Taxonomy" id="1162965"/>
    <lineage>
        <taxon>Bacteria</taxon>
        <taxon>Bacillati</taxon>
        <taxon>Actinomycetota</taxon>
        <taxon>Actinomycetes</taxon>
        <taxon>Kineosporiales</taxon>
        <taxon>Kineosporiaceae</taxon>
    </lineage>
</organism>
<dbReference type="CDD" id="cd02860">
    <property type="entry name" value="E_set_Pullulanase"/>
    <property type="match status" value="1"/>
</dbReference>
<proteinExistence type="predicted"/>
<dbReference type="InterPro" id="IPR013783">
    <property type="entry name" value="Ig-like_fold"/>
</dbReference>